<dbReference type="InterPro" id="IPR010898">
    <property type="entry name" value="Hpre_diP_synth_I"/>
</dbReference>
<comment type="caution">
    <text evidence="2">The sequence shown here is derived from an EMBL/GenBank/DDBJ whole genome shotgun (WGS) entry which is preliminary data.</text>
</comment>
<dbReference type="Pfam" id="PF07456">
    <property type="entry name" value="Hpre_diP_synt_I"/>
    <property type="match status" value="1"/>
</dbReference>
<reference evidence="3" key="1">
    <citation type="submission" date="2016-01" db="EMBL/GenBank/DDBJ databases">
        <authorList>
            <person name="Mitreva M."/>
            <person name="Pepin K.H."/>
            <person name="Mihindukulasuriya K.A."/>
            <person name="Fulton R."/>
            <person name="Fronick C."/>
            <person name="O'Laughlin M."/>
            <person name="Miner T."/>
            <person name="Herter B."/>
            <person name="Rosa B.A."/>
            <person name="Cordes M."/>
            <person name="Tomlinson C."/>
            <person name="Wollam A."/>
            <person name="Palsikar V.B."/>
            <person name="Mardis E.R."/>
            <person name="Wilson R.K."/>
        </authorList>
    </citation>
    <scope>NUCLEOTIDE SEQUENCE [LARGE SCALE GENOMIC DNA]</scope>
    <source>
        <strain evidence="3">CMW8396</strain>
    </source>
</reference>
<feature type="transmembrane region" description="Helical" evidence="1">
    <location>
        <begin position="104"/>
        <end position="127"/>
    </location>
</feature>
<evidence type="ECO:0000256" key="1">
    <source>
        <dbReference type="SAM" id="Phobius"/>
    </source>
</evidence>
<gene>
    <name evidence="2" type="ORF">HMPREF3206_01279</name>
</gene>
<sequence>MEVKKKREVYIAAFVLLALYLSLLESLIPKPFPWMKFGFSNIIILVILEKWDKKMAFEVLLLRIFIQALMLGTMFSPGFLVSLCSGFLSLCLTTMLYRVRKYLSLLSISCLSAMFHNAIQLVVVYFLLFRNISLQSKSIMIFIFAFLLLGVISGLITGILVSKLALRIPRSKDKKETEVV</sequence>
<name>A0A133NBK8_9FUSO</name>
<keyword evidence="1" id="KW-1133">Transmembrane helix</keyword>
<proteinExistence type="predicted"/>
<feature type="transmembrane region" description="Helical" evidence="1">
    <location>
        <begin position="139"/>
        <end position="166"/>
    </location>
</feature>
<evidence type="ECO:0000313" key="2">
    <source>
        <dbReference type="EMBL" id="KXA13652.1"/>
    </source>
</evidence>
<dbReference type="InterPro" id="IPR014535">
    <property type="entry name" value="Hpre_diP_synt_I"/>
</dbReference>
<dbReference type="EMBL" id="LRPX01000063">
    <property type="protein sequence ID" value="KXA13652.1"/>
    <property type="molecule type" value="Genomic_DNA"/>
</dbReference>
<dbReference type="PIRSF" id="PIRSF027391">
    <property type="entry name" value="Hpre_diP_synt_I"/>
    <property type="match status" value="1"/>
</dbReference>
<dbReference type="PATRIC" id="fig|134605.3.peg.1265"/>
<keyword evidence="1" id="KW-0472">Membrane</keyword>
<evidence type="ECO:0000313" key="3">
    <source>
        <dbReference type="Proteomes" id="UP000070617"/>
    </source>
</evidence>
<feature type="transmembrane region" description="Helical" evidence="1">
    <location>
        <begin position="9"/>
        <end position="26"/>
    </location>
</feature>
<dbReference type="Gene3D" id="1.10.1760.20">
    <property type="match status" value="1"/>
</dbReference>
<dbReference type="RefSeq" id="WP_008801972.1">
    <property type="nucleotide sequence ID" value="NZ_KQ956554.1"/>
</dbReference>
<protein>
    <submittedName>
        <fullName evidence="2">Heptaprenyl diphosphate synthase component I</fullName>
    </submittedName>
</protein>
<dbReference type="STRING" id="134605.HMPREF3206_01279"/>
<accession>A0A133NBK8</accession>
<feature type="transmembrane region" description="Helical" evidence="1">
    <location>
        <begin position="55"/>
        <end position="73"/>
    </location>
</feature>
<dbReference type="Proteomes" id="UP000070617">
    <property type="component" value="Unassembled WGS sequence"/>
</dbReference>
<organism evidence="2 3">
    <name type="scientific">Fusobacterium equinum</name>
    <dbReference type="NCBI Taxonomy" id="134605"/>
    <lineage>
        <taxon>Bacteria</taxon>
        <taxon>Fusobacteriati</taxon>
        <taxon>Fusobacteriota</taxon>
        <taxon>Fusobacteriia</taxon>
        <taxon>Fusobacteriales</taxon>
        <taxon>Fusobacteriaceae</taxon>
        <taxon>Fusobacterium</taxon>
    </lineage>
</organism>
<keyword evidence="3" id="KW-1185">Reference proteome</keyword>
<keyword evidence="1" id="KW-0812">Transmembrane</keyword>
<dbReference type="AlphaFoldDB" id="A0A133NBK8"/>